<dbReference type="InterPro" id="IPR032675">
    <property type="entry name" value="LRR_dom_sf"/>
</dbReference>
<evidence type="ECO:0000259" key="15">
    <source>
        <dbReference type="Pfam" id="PF11721"/>
    </source>
</evidence>
<comment type="subcellular location">
    <subcellularLocation>
        <location evidence="1">Membrane</location>
        <topology evidence="1">Single-pass type I membrane protein</topology>
    </subcellularLocation>
</comment>
<name>A0A6A3CB72_HIBSY</name>
<dbReference type="InterPro" id="IPR021720">
    <property type="entry name" value="Malectin_dom"/>
</dbReference>
<dbReference type="Gene3D" id="2.60.120.430">
    <property type="entry name" value="Galactose-binding lectin"/>
    <property type="match status" value="1"/>
</dbReference>
<evidence type="ECO:0000256" key="9">
    <source>
        <dbReference type="ARBA" id="ARBA00023170"/>
    </source>
</evidence>
<dbReference type="FunFam" id="3.80.10.10:FF:000452">
    <property type="entry name" value="Probable LRR receptor-like serine/threonine-protein kinase RFK1"/>
    <property type="match status" value="1"/>
</dbReference>
<gene>
    <name evidence="16" type="ORF">F3Y22_tig00006992pilonHSYRG00010</name>
</gene>
<dbReference type="PANTHER" id="PTHR48006:SF81">
    <property type="entry name" value="PROTEIN KINASE DOMAIN-CONTAINING PROTEIN"/>
    <property type="match status" value="1"/>
</dbReference>
<keyword evidence="13 16" id="KW-0812">Transmembrane</keyword>
<evidence type="ECO:0000313" key="16">
    <source>
        <dbReference type="EMBL" id="KAE8726393.1"/>
    </source>
</evidence>
<reference evidence="16" key="1">
    <citation type="submission" date="2019-09" db="EMBL/GenBank/DDBJ databases">
        <title>Draft genome information of white flower Hibiscus syriacus.</title>
        <authorList>
            <person name="Kim Y.-M."/>
        </authorList>
    </citation>
    <scope>NUCLEOTIDE SEQUENCE [LARGE SCALE GENOMIC DNA]</scope>
    <source>
        <strain evidence="16">YM2019G1</strain>
    </source>
</reference>
<dbReference type="InterPro" id="IPR051824">
    <property type="entry name" value="LRR_Rcpt-Like_S/T_Kinase"/>
</dbReference>
<evidence type="ECO:0000256" key="4">
    <source>
        <dbReference type="ARBA" id="ARBA00022553"/>
    </source>
</evidence>
<evidence type="ECO:0000256" key="8">
    <source>
        <dbReference type="ARBA" id="ARBA00022840"/>
    </source>
</evidence>
<keyword evidence="16" id="KW-0418">Kinase</keyword>
<dbReference type="Gene3D" id="3.80.10.10">
    <property type="entry name" value="Ribonuclease Inhibitor"/>
    <property type="match status" value="2"/>
</dbReference>
<keyword evidence="9" id="KW-0675">Receptor</keyword>
<dbReference type="EC" id="2.7.11.1" evidence="2"/>
<evidence type="ECO:0000256" key="11">
    <source>
        <dbReference type="ARBA" id="ARBA00047899"/>
    </source>
</evidence>
<evidence type="ECO:0000256" key="13">
    <source>
        <dbReference type="SAM" id="Phobius"/>
    </source>
</evidence>
<evidence type="ECO:0000256" key="14">
    <source>
        <dbReference type="SAM" id="SignalP"/>
    </source>
</evidence>
<feature type="transmembrane region" description="Helical" evidence="13">
    <location>
        <begin position="599"/>
        <end position="624"/>
    </location>
</feature>
<evidence type="ECO:0000256" key="6">
    <source>
        <dbReference type="ARBA" id="ARBA00022729"/>
    </source>
</evidence>
<dbReference type="EMBL" id="VEPZ02000370">
    <property type="protein sequence ID" value="KAE8726393.1"/>
    <property type="molecule type" value="Genomic_DNA"/>
</dbReference>
<evidence type="ECO:0000256" key="12">
    <source>
        <dbReference type="ARBA" id="ARBA00048679"/>
    </source>
</evidence>
<feature type="chain" id="PRO_5025418599" description="non-specific serine/threonine protein kinase" evidence="14">
    <location>
        <begin position="24"/>
        <end position="643"/>
    </location>
</feature>
<dbReference type="FunFam" id="2.60.120.430:FF:000004">
    <property type="entry name" value="Putative leucine-rich repeat receptor-like serine/threonine-protein kinase"/>
    <property type="match status" value="1"/>
</dbReference>
<evidence type="ECO:0000256" key="3">
    <source>
        <dbReference type="ARBA" id="ARBA00022527"/>
    </source>
</evidence>
<evidence type="ECO:0000256" key="10">
    <source>
        <dbReference type="ARBA" id="ARBA00023180"/>
    </source>
</evidence>
<sequence>MLFHRLVFASIFIVCSLTRFANGATLGRDEVEALRSIGRTLVKTDWNFDDIDPCSGARGWIDPPSSSYANNVTCDCSFNNSNTCHVTHILLKTQNLSGTLPTNLDSLPFLQEIDLTRNYLSGNIPPQWGSASRLVNISLLGNRLTGEIPEELANLSNLTSLVLEVNGLWGNLPRALGNLSKLERLHLSSNNFTGGIPDAYARLTSLKEFRISDNNFTGRIPEFMFRSWRNLTLIYMEGSGLSGPIPSINTTLENLKYIIISDLNGAEAAFPRLDADLPSLDRVMLRSCNLIEEIPAFLGRFTTIKILDLSFNRLSGEIPDLSGLNLDTLYLNGNNFTGAVPRWILQTREEMDVSYNNFTSTGGVTDCGSPTLNLFSSIPRTNNSGIVPCLSNQINCTEPLHSVYINCGGRPKSINGTNYEGDVGQAGPSTFLRSDSNWALSSTGVFLNDDRNNDILTIGNADGELHENARLSPSSLTYYAFCLANASYTVNLHFAEIQFTNQNYSSLGRRVFDVYIQGQRVLKDFNIEEAAGGAGIQVVRPFAVNVTDGTLEIHLRWAGKGTTSIPGRGVYGPLISAISIFDPAYTPAMPRAESDGGGIAVAAVVGIVAGGVFAALLLVGILWWKGCLRRERTLEQGILTDKK</sequence>
<keyword evidence="3" id="KW-0723">Serine/threonine-protein kinase</keyword>
<comment type="caution">
    <text evidence="16">The sequence shown here is derived from an EMBL/GenBank/DDBJ whole genome shotgun (WGS) entry which is preliminary data.</text>
</comment>
<dbReference type="Proteomes" id="UP000436088">
    <property type="component" value="Unassembled WGS sequence"/>
</dbReference>
<protein>
    <recommendedName>
        <fullName evidence="2">non-specific serine/threonine protein kinase</fullName>
        <ecNumber evidence="2">2.7.11.1</ecNumber>
    </recommendedName>
</protein>
<evidence type="ECO:0000256" key="2">
    <source>
        <dbReference type="ARBA" id="ARBA00012513"/>
    </source>
</evidence>
<evidence type="ECO:0000256" key="1">
    <source>
        <dbReference type="ARBA" id="ARBA00004479"/>
    </source>
</evidence>
<evidence type="ECO:0000256" key="7">
    <source>
        <dbReference type="ARBA" id="ARBA00022741"/>
    </source>
</evidence>
<keyword evidence="8" id="KW-0067">ATP-binding</keyword>
<organism evidence="16 17">
    <name type="scientific">Hibiscus syriacus</name>
    <name type="common">Rose of Sharon</name>
    <dbReference type="NCBI Taxonomy" id="106335"/>
    <lineage>
        <taxon>Eukaryota</taxon>
        <taxon>Viridiplantae</taxon>
        <taxon>Streptophyta</taxon>
        <taxon>Embryophyta</taxon>
        <taxon>Tracheophyta</taxon>
        <taxon>Spermatophyta</taxon>
        <taxon>Magnoliopsida</taxon>
        <taxon>eudicotyledons</taxon>
        <taxon>Gunneridae</taxon>
        <taxon>Pentapetalae</taxon>
        <taxon>rosids</taxon>
        <taxon>malvids</taxon>
        <taxon>Malvales</taxon>
        <taxon>Malvaceae</taxon>
        <taxon>Malvoideae</taxon>
        <taxon>Hibiscus</taxon>
    </lineage>
</organism>
<dbReference type="Pfam" id="PF11721">
    <property type="entry name" value="Malectin"/>
    <property type="match status" value="1"/>
</dbReference>
<dbReference type="AlphaFoldDB" id="A0A6A3CB72"/>
<feature type="domain" description="Malectin" evidence="15">
    <location>
        <begin position="403"/>
        <end position="578"/>
    </location>
</feature>
<keyword evidence="13" id="KW-1133">Transmembrane helix</keyword>
<dbReference type="SUPFAM" id="SSF52058">
    <property type="entry name" value="L domain-like"/>
    <property type="match status" value="1"/>
</dbReference>
<dbReference type="InterPro" id="IPR001611">
    <property type="entry name" value="Leu-rich_rpt"/>
</dbReference>
<evidence type="ECO:0000256" key="5">
    <source>
        <dbReference type="ARBA" id="ARBA00022679"/>
    </source>
</evidence>
<keyword evidence="5" id="KW-0808">Transferase</keyword>
<keyword evidence="4" id="KW-0597">Phosphoprotein</keyword>
<dbReference type="PROSITE" id="PS51450">
    <property type="entry name" value="LRR"/>
    <property type="match status" value="1"/>
</dbReference>
<feature type="signal peptide" evidence="14">
    <location>
        <begin position="1"/>
        <end position="23"/>
    </location>
</feature>
<dbReference type="Pfam" id="PF00560">
    <property type="entry name" value="LRR_1"/>
    <property type="match status" value="3"/>
</dbReference>
<keyword evidence="7" id="KW-0547">Nucleotide-binding</keyword>
<comment type="catalytic activity">
    <reaction evidence="12">
        <text>L-seryl-[protein] + ATP = O-phospho-L-seryl-[protein] + ADP + H(+)</text>
        <dbReference type="Rhea" id="RHEA:17989"/>
        <dbReference type="Rhea" id="RHEA-COMP:9863"/>
        <dbReference type="Rhea" id="RHEA-COMP:11604"/>
        <dbReference type="ChEBI" id="CHEBI:15378"/>
        <dbReference type="ChEBI" id="CHEBI:29999"/>
        <dbReference type="ChEBI" id="CHEBI:30616"/>
        <dbReference type="ChEBI" id="CHEBI:83421"/>
        <dbReference type="ChEBI" id="CHEBI:456216"/>
        <dbReference type="EC" id="2.7.11.1"/>
    </reaction>
</comment>
<dbReference type="GO" id="GO:0016020">
    <property type="term" value="C:membrane"/>
    <property type="evidence" value="ECO:0007669"/>
    <property type="project" value="UniProtKB-SubCell"/>
</dbReference>
<dbReference type="GO" id="GO:0004674">
    <property type="term" value="F:protein serine/threonine kinase activity"/>
    <property type="evidence" value="ECO:0007669"/>
    <property type="project" value="UniProtKB-KW"/>
</dbReference>
<evidence type="ECO:0000313" key="17">
    <source>
        <dbReference type="Proteomes" id="UP000436088"/>
    </source>
</evidence>
<keyword evidence="6 14" id="KW-0732">Signal</keyword>
<keyword evidence="10" id="KW-0325">Glycoprotein</keyword>
<comment type="catalytic activity">
    <reaction evidence="11">
        <text>L-threonyl-[protein] + ATP = O-phospho-L-threonyl-[protein] + ADP + H(+)</text>
        <dbReference type="Rhea" id="RHEA:46608"/>
        <dbReference type="Rhea" id="RHEA-COMP:11060"/>
        <dbReference type="Rhea" id="RHEA-COMP:11605"/>
        <dbReference type="ChEBI" id="CHEBI:15378"/>
        <dbReference type="ChEBI" id="CHEBI:30013"/>
        <dbReference type="ChEBI" id="CHEBI:30616"/>
        <dbReference type="ChEBI" id="CHEBI:61977"/>
        <dbReference type="ChEBI" id="CHEBI:456216"/>
        <dbReference type="EC" id="2.7.11.1"/>
    </reaction>
</comment>
<accession>A0A6A3CB72</accession>
<proteinExistence type="predicted"/>
<dbReference type="GO" id="GO:0005524">
    <property type="term" value="F:ATP binding"/>
    <property type="evidence" value="ECO:0007669"/>
    <property type="project" value="UniProtKB-KW"/>
</dbReference>
<dbReference type="PANTHER" id="PTHR48006">
    <property type="entry name" value="LEUCINE-RICH REPEAT-CONTAINING PROTEIN DDB_G0281931-RELATED"/>
    <property type="match status" value="1"/>
</dbReference>
<keyword evidence="13" id="KW-0472">Membrane</keyword>
<dbReference type="Pfam" id="PF13855">
    <property type="entry name" value="LRR_8"/>
    <property type="match status" value="1"/>
</dbReference>
<keyword evidence="17" id="KW-1185">Reference proteome</keyword>